<evidence type="ECO:0000313" key="2">
    <source>
        <dbReference type="Proteomes" id="UP000503447"/>
    </source>
</evidence>
<gene>
    <name evidence="1" type="ORF">FTUN_0698</name>
</gene>
<dbReference type="RefSeq" id="WP_171469442.1">
    <property type="nucleotide sequence ID" value="NZ_CP053452.2"/>
</dbReference>
<evidence type="ECO:0000313" key="1">
    <source>
        <dbReference type="EMBL" id="QJW93193.1"/>
    </source>
</evidence>
<protein>
    <submittedName>
        <fullName evidence="1">Uncharacterized protein</fullName>
    </submittedName>
</protein>
<name>A0A6M5YIW5_9BACT</name>
<dbReference type="AlphaFoldDB" id="A0A6M5YIW5"/>
<dbReference type="InterPro" id="IPR011990">
    <property type="entry name" value="TPR-like_helical_dom_sf"/>
</dbReference>
<organism evidence="1 2">
    <name type="scientific">Frigoriglobus tundricola</name>
    <dbReference type="NCBI Taxonomy" id="2774151"/>
    <lineage>
        <taxon>Bacteria</taxon>
        <taxon>Pseudomonadati</taxon>
        <taxon>Planctomycetota</taxon>
        <taxon>Planctomycetia</taxon>
        <taxon>Gemmatales</taxon>
        <taxon>Gemmataceae</taxon>
        <taxon>Frigoriglobus</taxon>
    </lineage>
</organism>
<dbReference type="EMBL" id="CP053452">
    <property type="protein sequence ID" value="QJW93193.1"/>
    <property type="molecule type" value="Genomic_DNA"/>
</dbReference>
<dbReference type="Gene3D" id="1.25.40.10">
    <property type="entry name" value="Tetratricopeptide repeat domain"/>
    <property type="match status" value="1"/>
</dbReference>
<proteinExistence type="predicted"/>
<keyword evidence="2" id="KW-1185">Reference proteome</keyword>
<dbReference type="KEGG" id="ftj:FTUN_0698"/>
<reference evidence="2" key="1">
    <citation type="submission" date="2020-05" db="EMBL/GenBank/DDBJ databases">
        <title>Frigoriglobus tundricola gen. nov., sp. nov., a psychrotolerant cellulolytic planctomycete of the family Gemmataceae with two divergent copies of 16S rRNA gene.</title>
        <authorList>
            <person name="Kulichevskaya I.S."/>
            <person name="Ivanova A.A."/>
            <person name="Naumoff D.G."/>
            <person name="Beletsky A.V."/>
            <person name="Rijpstra W.I.C."/>
            <person name="Sinninghe Damste J.S."/>
            <person name="Mardanov A.V."/>
            <person name="Ravin N.V."/>
            <person name="Dedysh S.N."/>
        </authorList>
    </citation>
    <scope>NUCLEOTIDE SEQUENCE [LARGE SCALE GENOMIC DNA]</scope>
    <source>
        <strain evidence="2">PL17</strain>
    </source>
</reference>
<sequence>MSRTLTLIDAGWDSVRATAERGQRADALARLTTLLARPDVPAALAAEGHRFAGELALDLGRYAAARRHLKVSAALDPGRGGTHYLAGRAWEEDPDGCDRKAAICYRRAMKFGSQSLHRAAFGRAAARCGKVRFGARAMLAAAEQAPGDLAVVRIAVQGLLEAGRVAAARRVLITTRFLRPGASELVALWERVKFEAARQTQKAGATARTREIARYAQDAHFATDGDRVTLPFVRVVRGAEAPKGGPDGVAGTVRRDVASFPRPHLARLRTRKADR</sequence>
<dbReference type="Proteomes" id="UP000503447">
    <property type="component" value="Chromosome"/>
</dbReference>
<accession>A0A6M5YIW5</accession>